<proteinExistence type="predicted"/>
<evidence type="ECO:0000313" key="2">
    <source>
        <dbReference type="Proteomes" id="UP000240399"/>
    </source>
</evidence>
<name>A0AC59HBU6_9VIRU</name>
<protein>
    <submittedName>
        <fullName evidence="1">ORFan</fullName>
    </submittedName>
</protein>
<dbReference type="Proteomes" id="UP000240399">
    <property type="component" value="Segment"/>
</dbReference>
<organism evidence="1 2">
    <name type="scientific">Tupanvirus soda lake</name>
    <dbReference type="NCBI Taxonomy" id="2126985"/>
    <lineage>
        <taxon>Viruses</taxon>
        <taxon>Varidnaviria</taxon>
        <taxon>Bamfordvirae</taxon>
        <taxon>Nucleocytoviricota</taxon>
        <taxon>Megaviricetes</taxon>
        <taxon>Imitervirales</taxon>
        <taxon>Mimiviridae</taxon>
        <taxon>Megamimivirinae</taxon>
        <taxon>Tupanvirus</taxon>
        <taxon>Tupanvirus salinum</taxon>
    </lineage>
</organism>
<accession>A0AC59HBU6</accession>
<keyword evidence="2" id="KW-1185">Reference proteome</keyword>
<dbReference type="EMBL" id="KY523104">
    <property type="protein sequence ID" value="AUL77942.3"/>
    <property type="molecule type" value="Genomic_DNA"/>
</dbReference>
<reference evidence="1 2" key="1">
    <citation type="journal article" date="2018" name="Nat. Commun.">
        <title>Tailed giant Tupanvirus possesses the most complete translational apparatus of the known virosphere.</title>
        <authorList>
            <person name="Abrahao J."/>
            <person name="Silva L."/>
            <person name="Silva L.S."/>
            <person name="Khalil J.Y.B."/>
            <person name="Rodrigues R."/>
            <person name="Arantes T."/>
            <person name="Assis F."/>
            <person name="Boratto P."/>
            <person name="Andrade M."/>
            <person name="Kroon E.G."/>
            <person name="Ribeiro B."/>
            <person name="Bergier I."/>
            <person name="Seligmann H."/>
            <person name="Ghigo E."/>
            <person name="Colson P."/>
            <person name="Levasseur A."/>
            <person name="Kroemer G."/>
            <person name="Raoult D."/>
            <person name="La Scola B."/>
        </authorList>
    </citation>
    <scope>NUCLEOTIDE SEQUENCE [LARGE SCALE GENOMIC DNA]</scope>
    <source>
        <strain evidence="1">Soda lake</strain>
    </source>
</reference>
<sequence length="78" mass="9663">MHHQIPNVVLNIIIMEPDRYYFAINKVLQYLILQYPNTKEAIITDREKILFYDQIFYDQTFYFFAKRNKCVQEQYFTI</sequence>
<evidence type="ECO:0000313" key="1">
    <source>
        <dbReference type="EMBL" id="AUL77942.3"/>
    </source>
</evidence>